<dbReference type="PANTHER" id="PTHR33343">
    <property type="entry name" value="54S RIBOSOMAL PROTEIN BL35M"/>
    <property type="match status" value="1"/>
</dbReference>
<dbReference type="NCBIfam" id="TIGR00001">
    <property type="entry name" value="rpmI_bact"/>
    <property type="match status" value="1"/>
</dbReference>
<dbReference type="OrthoDB" id="47476at2"/>
<keyword evidence="8" id="KW-1185">Reference proteome</keyword>
<proteinExistence type="inferred from homology"/>
<dbReference type="InterPro" id="IPR037229">
    <property type="entry name" value="Ribosomal_bL35_sf"/>
</dbReference>
<gene>
    <name evidence="5" type="primary">rpmI</name>
    <name evidence="7" type="ORF">SAMN02745166_04515</name>
</gene>
<dbReference type="InterPro" id="IPR018265">
    <property type="entry name" value="Ribosomal_bL35_CS"/>
</dbReference>
<dbReference type="Pfam" id="PF01632">
    <property type="entry name" value="Ribosomal_L35p"/>
    <property type="match status" value="1"/>
</dbReference>
<dbReference type="GO" id="GO:0022625">
    <property type="term" value="C:cytosolic large ribosomal subunit"/>
    <property type="evidence" value="ECO:0007669"/>
    <property type="project" value="TreeGrafter"/>
</dbReference>
<dbReference type="GO" id="GO:0003735">
    <property type="term" value="F:structural constituent of ribosome"/>
    <property type="evidence" value="ECO:0007669"/>
    <property type="project" value="InterPro"/>
</dbReference>
<name>A0A1T4YZG4_9BACT</name>
<evidence type="ECO:0000256" key="6">
    <source>
        <dbReference type="RuleBase" id="RU000568"/>
    </source>
</evidence>
<dbReference type="HAMAP" id="MF_00514">
    <property type="entry name" value="Ribosomal_bL35"/>
    <property type="match status" value="1"/>
</dbReference>
<dbReference type="GO" id="GO:0006412">
    <property type="term" value="P:translation"/>
    <property type="evidence" value="ECO:0007669"/>
    <property type="project" value="UniProtKB-UniRule"/>
</dbReference>
<dbReference type="RefSeq" id="WP_078815646.1">
    <property type="nucleotide sequence ID" value="NZ_FUYE01000021.1"/>
</dbReference>
<evidence type="ECO:0000256" key="3">
    <source>
        <dbReference type="ARBA" id="ARBA00023274"/>
    </source>
</evidence>
<dbReference type="Proteomes" id="UP000190774">
    <property type="component" value="Unassembled WGS sequence"/>
</dbReference>
<dbReference type="PRINTS" id="PR00064">
    <property type="entry name" value="RIBOSOMALL35"/>
</dbReference>
<dbReference type="PANTHER" id="PTHR33343:SF1">
    <property type="entry name" value="LARGE RIBOSOMAL SUBUNIT PROTEIN BL35M"/>
    <property type="match status" value="1"/>
</dbReference>
<accession>A0A1T4YZG4</accession>
<evidence type="ECO:0000256" key="5">
    <source>
        <dbReference type="HAMAP-Rule" id="MF_00514"/>
    </source>
</evidence>
<dbReference type="PROSITE" id="PS00936">
    <property type="entry name" value="RIBOSOMAL_L35"/>
    <property type="match status" value="1"/>
</dbReference>
<dbReference type="InterPro" id="IPR021137">
    <property type="entry name" value="Ribosomal_bL35-like"/>
</dbReference>
<dbReference type="FunFam" id="4.10.410.60:FF:000001">
    <property type="entry name" value="50S ribosomal protein L35"/>
    <property type="match status" value="1"/>
</dbReference>
<dbReference type="InterPro" id="IPR001706">
    <property type="entry name" value="Ribosomal_bL35"/>
</dbReference>
<sequence length="72" mass="7996">MSKNAGLAKTRKAVSKRFKITASGKVLRRKQGKRHILQNKSRKRKRNLGKVALVAEVDAAAVKANMPFSHRG</sequence>
<reference evidence="8" key="1">
    <citation type="submission" date="2017-02" db="EMBL/GenBank/DDBJ databases">
        <authorList>
            <person name="Varghese N."/>
            <person name="Submissions S."/>
        </authorList>
    </citation>
    <scope>NUCLEOTIDE SEQUENCE [LARGE SCALE GENOMIC DNA]</scope>
    <source>
        <strain evidence="8">ATCC 700200</strain>
    </source>
</reference>
<dbReference type="AlphaFoldDB" id="A0A1T4YZG4"/>
<protein>
    <recommendedName>
        <fullName evidence="4 5">Large ribosomal subunit protein bL35</fullName>
    </recommendedName>
</protein>
<keyword evidence="2 5" id="KW-0689">Ribosomal protein</keyword>
<dbReference type="Gene3D" id="4.10.410.60">
    <property type="match status" value="1"/>
</dbReference>
<evidence type="ECO:0000313" key="8">
    <source>
        <dbReference type="Proteomes" id="UP000190774"/>
    </source>
</evidence>
<evidence type="ECO:0000256" key="1">
    <source>
        <dbReference type="ARBA" id="ARBA00006598"/>
    </source>
</evidence>
<evidence type="ECO:0000256" key="2">
    <source>
        <dbReference type="ARBA" id="ARBA00022980"/>
    </source>
</evidence>
<dbReference type="SUPFAM" id="SSF143034">
    <property type="entry name" value="L35p-like"/>
    <property type="match status" value="1"/>
</dbReference>
<evidence type="ECO:0000256" key="4">
    <source>
        <dbReference type="ARBA" id="ARBA00071664"/>
    </source>
</evidence>
<organism evidence="7 8">
    <name type="scientific">Prosthecobacter debontii</name>
    <dbReference type="NCBI Taxonomy" id="48467"/>
    <lineage>
        <taxon>Bacteria</taxon>
        <taxon>Pseudomonadati</taxon>
        <taxon>Verrucomicrobiota</taxon>
        <taxon>Verrucomicrobiia</taxon>
        <taxon>Verrucomicrobiales</taxon>
        <taxon>Verrucomicrobiaceae</taxon>
        <taxon>Prosthecobacter</taxon>
    </lineage>
</organism>
<dbReference type="EMBL" id="FUYE01000021">
    <property type="protein sequence ID" value="SKB06701.1"/>
    <property type="molecule type" value="Genomic_DNA"/>
</dbReference>
<evidence type="ECO:0000313" key="7">
    <source>
        <dbReference type="EMBL" id="SKB06701.1"/>
    </source>
</evidence>
<keyword evidence="3 5" id="KW-0687">Ribonucleoprotein</keyword>
<comment type="similarity">
    <text evidence="1 5 6">Belongs to the bacterial ribosomal protein bL35 family.</text>
</comment>
<dbReference type="STRING" id="48467.SAMN02745166_04515"/>